<dbReference type="AlphaFoldDB" id="A0A451A153"/>
<reference evidence="1" key="1">
    <citation type="submission" date="2019-02" db="EMBL/GenBank/DDBJ databases">
        <authorList>
            <person name="Gruber-Vodicka R. H."/>
            <person name="Seah K. B. B."/>
        </authorList>
    </citation>
    <scope>NUCLEOTIDE SEQUENCE</scope>
    <source>
        <strain evidence="1">BECK_BZ126</strain>
    </source>
</reference>
<dbReference type="EMBL" id="CAADFW010000037">
    <property type="protein sequence ID" value="VFK59773.1"/>
    <property type="molecule type" value="Genomic_DNA"/>
</dbReference>
<organism evidence="1">
    <name type="scientific">Candidatus Kentrum sp. TC</name>
    <dbReference type="NCBI Taxonomy" id="2126339"/>
    <lineage>
        <taxon>Bacteria</taxon>
        <taxon>Pseudomonadati</taxon>
        <taxon>Pseudomonadota</taxon>
        <taxon>Gammaproteobacteria</taxon>
        <taxon>Candidatus Kentrum</taxon>
    </lineage>
</organism>
<name>A0A451A153_9GAMM</name>
<accession>A0A451A153</accession>
<protein>
    <submittedName>
        <fullName evidence="1">Uncharacterized protein</fullName>
    </submittedName>
</protein>
<sequence length="80" mass="9592">MVARLDRHSDLSVYRLLHISRRHTEIRVMNIWRDFLEIPDSFVSSVEHISASRQDPNGVFLARTPVFRDFLFLRNLKIKR</sequence>
<evidence type="ECO:0000313" key="1">
    <source>
        <dbReference type="EMBL" id="VFK59773.1"/>
    </source>
</evidence>
<proteinExistence type="predicted"/>
<gene>
    <name evidence="1" type="ORF">BECKTC1821F_GA0114240_10378</name>
</gene>